<proteinExistence type="predicted"/>
<sequence length="321" mass="38166">MNYICLLCHNSDYLNNIIQEKKRKRYKNNQQNSIKFQIPWNIEQEVRARIEAKIDFLIGRILVDEGNIKVALEFFDESIQKFDQDDNVYQWKGFVLKAMKMNIKKLLSFTIKLFQQIKIKSMHGIIREINLKYFQLGSALDLLIIINNLLSDMIKPFLQILRVIIHETTMVRIRYSLIRPICINIMKLSSVITKLLLLNSILIVHGIIKGIKFEYFYFGLALQQLKQYQDAIMCFVKATFINPKNEYAWKIQVYNLSIYFFFRFNFKLFKQIQRSYCKLICANSQTTQDSTILVKKILGSIIVLQYSSFWFWSSYEIKTES</sequence>
<dbReference type="Proteomes" id="UP000683925">
    <property type="component" value="Unassembled WGS sequence"/>
</dbReference>
<evidence type="ECO:0000313" key="2">
    <source>
        <dbReference type="EMBL" id="CAD8205166.1"/>
    </source>
</evidence>
<evidence type="ECO:0008006" key="4">
    <source>
        <dbReference type="Google" id="ProtNLM"/>
    </source>
</evidence>
<organism evidence="2 3">
    <name type="scientific">Paramecium octaurelia</name>
    <dbReference type="NCBI Taxonomy" id="43137"/>
    <lineage>
        <taxon>Eukaryota</taxon>
        <taxon>Sar</taxon>
        <taxon>Alveolata</taxon>
        <taxon>Ciliophora</taxon>
        <taxon>Intramacronucleata</taxon>
        <taxon>Oligohymenophorea</taxon>
        <taxon>Peniculida</taxon>
        <taxon>Parameciidae</taxon>
        <taxon>Paramecium</taxon>
    </lineage>
</organism>
<feature type="repeat" description="TPR" evidence="1">
    <location>
        <begin position="212"/>
        <end position="245"/>
    </location>
</feature>
<dbReference type="EMBL" id="CAJJDP010000135">
    <property type="protein sequence ID" value="CAD8205166.1"/>
    <property type="molecule type" value="Genomic_DNA"/>
</dbReference>
<protein>
    <recommendedName>
        <fullName evidence="4">Tetratricopeptide repeat protein</fullName>
    </recommendedName>
</protein>
<keyword evidence="3" id="KW-1185">Reference proteome</keyword>
<gene>
    <name evidence="2" type="ORF">POCTA_138.1.T1340181</name>
</gene>
<dbReference type="InterPro" id="IPR019734">
    <property type="entry name" value="TPR_rpt"/>
</dbReference>
<dbReference type="AlphaFoldDB" id="A0A8S1XUG7"/>
<keyword evidence="1" id="KW-0802">TPR repeat</keyword>
<comment type="caution">
    <text evidence="2">The sequence shown here is derived from an EMBL/GenBank/DDBJ whole genome shotgun (WGS) entry which is preliminary data.</text>
</comment>
<accession>A0A8S1XUG7</accession>
<reference evidence="2" key="1">
    <citation type="submission" date="2021-01" db="EMBL/GenBank/DDBJ databases">
        <authorList>
            <consortium name="Genoscope - CEA"/>
            <person name="William W."/>
        </authorList>
    </citation>
    <scope>NUCLEOTIDE SEQUENCE</scope>
</reference>
<name>A0A8S1XUG7_PAROT</name>
<evidence type="ECO:0000256" key="1">
    <source>
        <dbReference type="PROSITE-ProRule" id="PRU00339"/>
    </source>
</evidence>
<evidence type="ECO:0000313" key="3">
    <source>
        <dbReference type="Proteomes" id="UP000683925"/>
    </source>
</evidence>
<dbReference type="PROSITE" id="PS50005">
    <property type="entry name" value="TPR"/>
    <property type="match status" value="1"/>
</dbReference>